<keyword evidence="2" id="KW-1185">Reference proteome</keyword>
<comment type="caution">
    <text evidence="1">The sequence shown here is derived from an EMBL/GenBank/DDBJ whole genome shotgun (WGS) entry which is preliminary data.</text>
</comment>
<dbReference type="Proteomes" id="UP001207626">
    <property type="component" value="Unassembled WGS sequence"/>
</dbReference>
<dbReference type="RefSeq" id="WP_268601129.1">
    <property type="nucleotide sequence ID" value="NZ_JAMDLV010000006.1"/>
</dbReference>
<proteinExistence type="predicted"/>
<protein>
    <submittedName>
        <fullName evidence="1">Uncharacterized protein</fullName>
    </submittedName>
</protein>
<gene>
    <name evidence="1" type="ORF">M5X09_08400</name>
</gene>
<evidence type="ECO:0000313" key="1">
    <source>
        <dbReference type="EMBL" id="MCY9519701.1"/>
    </source>
</evidence>
<organism evidence="1 2">
    <name type="scientific">Paenibacillus apiarius</name>
    <dbReference type="NCBI Taxonomy" id="46240"/>
    <lineage>
        <taxon>Bacteria</taxon>
        <taxon>Bacillati</taxon>
        <taxon>Bacillota</taxon>
        <taxon>Bacilli</taxon>
        <taxon>Bacillales</taxon>
        <taxon>Paenibacillaceae</taxon>
        <taxon>Paenibacillus</taxon>
    </lineage>
</organism>
<evidence type="ECO:0000313" key="2">
    <source>
        <dbReference type="Proteomes" id="UP001207626"/>
    </source>
</evidence>
<reference evidence="1 2" key="1">
    <citation type="submission" date="2022-05" db="EMBL/GenBank/DDBJ databases">
        <title>Genome Sequencing of Bee-Associated Microbes.</title>
        <authorList>
            <person name="Dunlap C."/>
        </authorList>
    </citation>
    <scope>NUCLEOTIDE SEQUENCE [LARGE SCALE GENOMIC DNA]</scope>
    <source>
        <strain evidence="1 2">NRRL NRS-1438</strain>
    </source>
</reference>
<name>A0ABT4DR10_9BACL</name>
<accession>A0ABT4DR10</accession>
<sequence length="192" mass="21981">MTDFEKMKLGLEKLNLQFKEKPYLMALLRDTINKYCNKINSPIEMLSEKIGGMLGDEIGIAIELLILNYRIDPEVNSLLSIIENQEYYKALCDDFQFDVFCNLSCSVSPFTLMQLSSNGDDIFRIIRADREYIDVFIGVSGMSFLLKRVLALLQDQIADLPEDEKESAINNVMHLLKEFAEENNPHGESVLQ</sequence>
<dbReference type="EMBL" id="JAMDLW010000009">
    <property type="protein sequence ID" value="MCY9519701.1"/>
    <property type="molecule type" value="Genomic_DNA"/>
</dbReference>